<organism evidence="2 3">
    <name type="scientific">Pelagibaculum spongiae</name>
    <dbReference type="NCBI Taxonomy" id="2080658"/>
    <lineage>
        <taxon>Bacteria</taxon>
        <taxon>Pseudomonadati</taxon>
        <taxon>Pseudomonadota</taxon>
        <taxon>Gammaproteobacteria</taxon>
        <taxon>Oceanospirillales</taxon>
        <taxon>Pelagibaculum</taxon>
    </lineage>
</organism>
<dbReference type="RefSeq" id="WP_116686843.1">
    <property type="nucleotide sequence ID" value="NZ_CAWNYD010000003.1"/>
</dbReference>
<keyword evidence="3" id="KW-1185">Reference proteome</keyword>
<name>A0A2V1H2I5_9GAMM</name>
<keyword evidence="1" id="KW-1133">Transmembrane helix</keyword>
<comment type="caution">
    <text evidence="2">The sequence shown here is derived from an EMBL/GenBank/DDBJ whole genome shotgun (WGS) entry which is preliminary data.</text>
</comment>
<evidence type="ECO:0000256" key="1">
    <source>
        <dbReference type="SAM" id="Phobius"/>
    </source>
</evidence>
<keyword evidence="1" id="KW-0812">Transmembrane</keyword>
<reference evidence="2 3" key="1">
    <citation type="submission" date="2018-04" db="EMBL/GenBank/DDBJ databases">
        <title>Thalassorhabdus spongiae gen. nov., sp. nov., isolated from a marine sponge in South-West Iceland.</title>
        <authorList>
            <person name="Knobloch S."/>
            <person name="Daussin A."/>
            <person name="Johannsson R."/>
            <person name="Marteinsson V.T."/>
        </authorList>
    </citation>
    <scope>NUCLEOTIDE SEQUENCE [LARGE SCALE GENOMIC DNA]</scope>
    <source>
        <strain evidence="2 3">Hp12</strain>
    </source>
</reference>
<accession>A0A2V1H2I5</accession>
<proteinExistence type="predicted"/>
<gene>
    <name evidence="2" type="ORF">DC094_09260</name>
</gene>
<feature type="transmembrane region" description="Helical" evidence="1">
    <location>
        <begin position="6"/>
        <end position="25"/>
    </location>
</feature>
<protein>
    <submittedName>
        <fullName evidence="2">Uncharacterized protein</fullName>
    </submittedName>
</protein>
<dbReference type="EMBL" id="QDDL01000003">
    <property type="protein sequence ID" value="PVZ69507.1"/>
    <property type="molecule type" value="Genomic_DNA"/>
</dbReference>
<dbReference type="AlphaFoldDB" id="A0A2V1H2I5"/>
<dbReference type="Proteomes" id="UP000244906">
    <property type="component" value="Unassembled WGS sequence"/>
</dbReference>
<evidence type="ECO:0000313" key="2">
    <source>
        <dbReference type="EMBL" id="PVZ69507.1"/>
    </source>
</evidence>
<evidence type="ECO:0000313" key="3">
    <source>
        <dbReference type="Proteomes" id="UP000244906"/>
    </source>
</evidence>
<keyword evidence="1" id="KW-0472">Membrane</keyword>
<sequence length="157" mass="17822">MSGNALWWLVPLIGSLILYPIWGLIPRGREAKQLKFRQMAREAGLLVQIPRVKKPDGRVAINMSAGKAEYCLALPMSAVGHWRATYDQFEEMQPCGYQPESPVSDFFGRWLVEHDGELTISQRGKQLVALWDERGTEVSLQRTIELLKDLKQLQEAG</sequence>